<sequence>MPYAQAIKEFVVAEFLPDVSPAELDADYDLLASGVIDSLGLLKVIAWIEDRYGIDTDTVELRPESFHTVAAIDAFITHASPQRAKSA</sequence>
<dbReference type="InterPro" id="IPR036736">
    <property type="entry name" value="ACP-like_sf"/>
</dbReference>
<proteinExistence type="predicted"/>
<evidence type="ECO:0000313" key="3">
    <source>
        <dbReference type="Proteomes" id="UP000268329"/>
    </source>
</evidence>
<dbReference type="Proteomes" id="UP000268329">
    <property type="component" value="Chromosome"/>
</dbReference>
<dbReference type="Gene3D" id="1.10.1200.10">
    <property type="entry name" value="ACP-like"/>
    <property type="match status" value="1"/>
</dbReference>
<organism evidence="2 3">
    <name type="scientific">Streptomyces dangxiongensis</name>
    <dbReference type="NCBI Taxonomy" id="1442032"/>
    <lineage>
        <taxon>Bacteria</taxon>
        <taxon>Bacillati</taxon>
        <taxon>Actinomycetota</taxon>
        <taxon>Actinomycetes</taxon>
        <taxon>Kitasatosporales</taxon>
        <taxon>Streptomycetaceae</taxon>
        <taxon>Streptomyces</taxon>
    </lineage>
</organism>
<dbReference type="RefSeq" id="WP_121786458.1">
    <property type="nucleotide sequence ID" value="NZ_CP033073.1"/>
</dbReference>
<dbReference type="PROSITE" id="PS50075">
    <property type="entry name" value="CARRIER"/>
    <property type="match status" value="1"/>
</dbReference>
<evidence type="ECO:0000313" key="2">
    <source>
        <dbReference type="EMBL" id="AYN38956.1"/>
    </source>
</evidence>
<dbReference type="Pfam" id="PF00550">
    <property type="entry name" value="PP-binding"/>
    <property type="match status" value="1"/>
</dbReference>
<feature type="domain" description="Carrier" evidence="1">
    <location>
        <begin position="2"/>
        <end position="80"/>
    </location>
</feature>
<dbReference type="AlphaFoldDB" id="A0A3G2J9J0"/>
<dbReference type="KEGG" id="sdd:D9753_08565"/>
<dbReference type="OrthoDB" id="2625323at2"/>
<protein>
    <submittedName>
        <fullName evidence="2">Acyl carrier protein</fullName>
    </submittedName>
</protein>
<keyword evidence="3" id="KW-1185">Reference proteome</keyword>
<reference evidence="2 3" key="1">
    <citation type="submission" date="2018-10" db="EMBL/GenBank/DDBJ databases">
        <title>The genome of Streptomyces dangxiongensis Z022.</title>
        <authorList>
            <person name="Zhang B."/>
        </authorList>
    </citation>
    <scope>NUCLEOTIDE SEQUENCE [LARGE SCALE GENOMIC DNA]</scope>
    <source>
        <strain evidence="2 3">Z022</strain>
    </source>
</reference>
<dbReference type="InterPro" id="IPR009081">
    <property type="entry name" value="PP-bd_ACP"/>
</dbReference>
<accession>A0A3G2J9J0</accession>
<gene>
    <name evidence="2" type="ORF">D9753_08565</name>
</gene>
<dbReference type="SUPFAM" id="SSF47336">
    <property type="entry name" value="ACP-like"/>
    <property type="match status" value="1"/>
</dbReference>
<evidence type="ECO:0000259" key="1">
    <source>
        <dbReference type="PROSITE" id="PS50075"/>
    </source>
</evidence>
<dbReference type="EMBL" id="CP033073">
    <property type="protein sequence ID" value="AYN38956.1"/>
    <property type="molecule type" value="Genomic_DNA"/>
</dbReference>
<name>A0A3G2J9J0_9ACTN</name>